<feature type="compositionally biased region" description="Basic and acidic residues" evidence="8">
    <location>
        <begin position="22"/>
        <end position="34"/>
    </location>
</feature>
<dbReference type="PANTHER" id="PTHR11606:SF13">
    <property type="entry name" value="GLUTAMATE DEHYDROGENASE 1, MITOCHONDRIAL"/>
    <property type="match status" value="1"/>
</dbReference>
<dbReference type="SUPFAM" id="SSF53223">
    <property type="entry name" value="Aminoacid dehydrogenase-like, N-terminal domain"/>
    <property type="match status" value="1"/>
</dbReference>
<dbReference type="PIRSF" id="PIRSF000185">
    <property type="entry name" value="Glu_DH"/>
    <property type="match status" value="1"/>
</dbReference>
<dbReference type="GO" id="GO:0016491">
    <property type="term" value="F:oxidoreductase activity"/>
    <property type="evidence" value="ECO:0007669"/>
    <property type="project" value="UniProtKB-KW"/>
</dbReference>
<dbReference type="NCBIfam" id="NF041398">
    <property type="entry name" value="GluDhGdhB_Halo"/>
    <property type="match status" value="1"/>
</dbReference>
<evidence type="ECO:0000256" key="2">
    <source>
        <dbReference type="ARBA" id="ARBA00011643"/>
    </source>
</evidence>
<dbReference type="FunFam" id="3.40.50.10860:FF:000003">
    <property type="entry name" value="Glutamate dehydrogenase"/>
    <property type="match status" value="1"/>
</dbReference>
<dbReference type="InterPro" id="IPR006095">
    <property type="entry name" value="Glu/Leu/Phe/Val/Trp_DH"/>
</dbReference>
<dbReference type="InterPro" id="IPR014362">
    <property type="entry name" value="Glu_DH"/>
</dbReference>
<dbReference type="Proteomes" id="UP001596388">
    <property type="component" value="Unassembled WGS sequence"/>
</dbReference>
<evidence type="ECO:0000256" key="8">
    <source>
        <dbReference type="SAM" id="MobiDB-lite"/>
    </source>
</evidence>
<dbReference type="PROSITE" id="PS00074">
    <property type="entry name" value="GLFV_DEHYDROGENASE"/>
    <property type="match status" value="1"/>
</dbReference>
<dbReference type="InterPro" id="IPR006096">
    <property type="entry name" value="Glu/Leu/Phe/Val/Trp_DH_C"/>
</dbReference>
<dbReference type="PANTHER" id="PTHR11606">
    <property type="entry name" value="GLUTAMATE DEHYDROGENASE"/>
    <property type="match status" value="1"/>
</dbReference>
<dbReference type="PRINTS" id="PR00082">
    <property type="entry name" value="GLFDHDRGNASE"/>
</dbReference>
<dbReference type="SUPFAM" id="SSF51735">
    <property type="entry name" value="NAD(P)-binding Rossmann-fold domains"/>
    <property type="match status" value="1"/>
</dbReference>
<dbReference type="SMART" id="SM00839">
    <property type="entry name" value="ELFV_dehydrog"/>
    <property type="match status" value="1"/>
</dbReference>
<dbReference type="RefSeq" id="WP_276239045.1">
    <property type="nucleotide sequence ID" value="NZ_CP119989.1"/>
</dbReference>
<dbReference type="GeneID" id="79269627"/>
<dbReference type="InterPro" id="IPR036291">
    <property type="entry name" value="NAD(P)-bd_dom_sf"/>
</dbReference>
<dbReference type="AlphaFoldDB" id="A0ABD5WUW2"/>
<keyword evidence="11" id="KW-1185">Reference proteome</keyword>
<evidence type="ECO:0000256" key="5">
    <source>
        <dbReference type="PIRSR" id="PIRSR000185-1"/>
    </source>
</evidence>
<reference evidence="10 11" key="1">
    <citation type="journal article" date="2019" name="Int. J. Syst. Evol. Microbiol.">
        <title>The Global Catalogue of Microorganisms (GCM) 10K type strain sequencing project: providing services to taxonomists for standard genome sequencing and annotation.</title>
        <authorList>
            <consortium name="The Broad Institute Genomics Platform"/>
            <consortium name="The Broad Institute Genome Sequencing Center for Infectious Disease"/>
            <person name="Wu L."/>
            <person name="Ma J."/>
        </authorList>
    </citation>
    <scope>NUCLEOTIDE SEQUENCE [LARGE SCALE GENOMIC DNA]</scope>
    <source>
        <strain evidence="10 11">DT55</strain>
    </source>
</reference>
<dbReference type="EMBL" id="JBHTAG010000002">
    <property type="protein sequence ID" value="MFC7096483.1"/>
    <property type="molecule type" value="Genomic_DNA"/>
</dbReference>
<dbReference type="InterPro" id="IPR054867">
    <property type="entry name" value="GluDhGdhB"/>
</dbReference>
<evidence type="ECO:0000313" key="11">
    <source>
        <dbReference type="Proteomes" id="UP001596388"/>
    </source>
</evidence>
<dbReference type="InterPro" id="IPR046346">
    <property type="entry name" value="Aminoacid_DH-like_N_sf"/>
</dbReference>
<feature type="compositionally biased region" description="Acidic residues" evidence="8">
    <location>
        <begin position="8"/>
        <end position="20"/>
    </location>
</feature>
<feature type="region of interest" description="Disordered" evidence="8">
    <location>
        <begin position="1"/>
        <end position="34"/>
    </location>
</feature>
<gene>
    <name evidence="10" type="primary">gdhB</name>
    <name evidence="10" type="ORF">ACFQKD_04130</name>
</gene>
<sequence>MSTGTADTAEESAPADDQSEQQEPREPETALETARRQLEHAAVHLDVDPGVVERLKHPTTVHRVAVPLERDDGSVEVFTGYRAQHDDVRGPYKGGLRFHPHVSEEECVGLSMWMTWKCAVMDLPFGGGKGGVIVDPKQLSETEKEKLTRRFAEELRKFVGPKKDIPAPDMGTDAQTMAWFMDAYSMQEGETIPGVVTGKPPVVGGTEGREEAPGRSVALVVREAADYYDYDLDGLTVAVQGYGSVGANAARLLDDWGADVVSVSDTGGAVYAEDGLDTHAIPSFSEEPNAVTGYAADTDGAHLLDDGNDILELDVDVLIPAAVGNVITVDNADAVRADIVVEGANGPTTFAADEILAERGVHVIPDILANAGGVTASYFEWLQDINRRTWTIEEVRSELEAEMLKAWNAVRTEVEDKDITWRDAAYVVALGRIAEAKSVRGLWP</sequence>
<protein>
    <recommendedName>
        <fullName evidence="4">Glutamate dehydrogenase</fullName>
    </recommendedName>
</protein>
<feature type="active site" description="Proton donor" evidence="5">
    <location>
        <position position="129"/>
    </location>
</feature>
<dbReference type="Pfam" id="PF00208">
    <property type="entry name" value="ELFV_dehydrog"/>
    <property type="match status" value="1"/>
</dbReference>
<dbReference type="InterPro" id="IPR033524">
    <property type="entry name" value="Glu/Leu/Phe/Val_DH_AS"/>
</dbReference>
<evidence type="ECO:0000259" key="9">
    <source>
        <dbReference type="SMART" id="SM00839"/>
    </source>
</evidence>
<dbReference type="Gene3D" id="3.40.50.10860">
    <property type="entry name" value="Leucine Dehydrogenase, chain A, domain 1"/>
    <property type="match status" value="1"/>
</dbReference>
<feature type="site" description="Important for catalysis" evidence="6">
    <location>
        <position position="169"/>
    </location>
</feature>
<dbReference type="InterPro" id="IPR006097">
    <property type="entry name" value="Glu/Leu/Phe/Val/Trp_DH_dimer"/>
</dbReference>
<dbReference type="Gene3D" id="3.40.50.720">
    <property type="entry name" value="NAD(P)-binding Rossmann-like Domain"/>
    <property type="match status" value="1"/>
</dbReference>
<organism evidence="10 11">
    <name type="scientific">Halobaculum marinum</name>
    <dbReference type="NCBI Taxonomy" id="3031996"/>
    <lineage>
        <taxon>Archaea</taxon>
        <taxon>Methanobacteriati</taxon>
        <taxon>Methanobacteriota</taxon>
        <taxon>Stenosarchaea group</taxon>
        <taxon>Halobacteria</taxon>
        <taxon>Halobacteriales</taxon>
        <taxon>Haloferacaceae</taxon>
        <taxon>Halobaculum</taxon>
    </lineage>
</organism>
<dbReference type="InterPro" id="IPR033922">
    <property type="entry name" value="NAD_bind_Glu_DH"/>
</dbReference>
<evidence type="ECO:0000256" key="6">
    <source>
        <dbReference type="PIRSR" id="PIRSR000185-3"/>
    </source>
</evidence>
<comment type="similarity">
    <text evidence="1 4 7">Belongs to the Glu/Leu/Phe/Val dehydrogenases family.</text>
</comment>
<evidence type="ECO:0000256" key="4">
    <source>
        <dbReference type="PIRNR" id="PIRNR000185"/>
    </source>
</evidence>
<evidence type="ECO:0000256" key="3">
    <source>
        <dbReference type="ARBA" id="ARBA00023002"/>
    </source>
</evidence>
<name>A0ABD5WUW2_9EURY</name>
<accession>A0ABD5WUW2</accession>
<evidence type="ECO:0000256" key="7">
    <source>
        <dbReference type="RuleBase" id="RU004417"/>
    </source>
</evidence>
<dbReference type="CDD" id="cd01076">
    <property type="entry name" value="NAD_bind_1_Glu_DH"/>
    <property type="match status" value="1"/>
</dbReference>
<feature type="domain" description="Glutamate/phenylalanine/leucine/valine/L-tryptophan dehydrogenase C-terminal" evidence="9">
    <location>
        <begin position="206"/>
        <end position="441"/>
    </location>
</feature>
<proteinExistence type="inferred from homology"/>
<comment type="caution">
    <text evidence="10">The sequence shown here is derived from an EMBL/GenBank/DDBJ whole genome shotgun (WGS) entry which is preliminary data.</text>
</comment>
<evidence type="ECO:0000256" key="1">
    <source>
        <dbReference type="ARBA" id="ARBA00006382"/>
    </source>
</evidence>
<evidence type="ECO:0000313" key="10">
    <source>
        <dbReference type="EMBL" id="MFC7096483.1"/>
    </source>
</evidence>
<comment type="subunit">
    <text evidence="2">Homohexamer.</text>
</comment>
<dbReference type="Pfam" id="PF02812">
    <property type="entry name" value="ELFV_dehydrog_N"/>
    <property type="match status" value="1"/>
</dbReference>
<keyword evidence="3 4" id="KW-0560">Oxidoreductase</keyword>